<protein>
    <submittedName>
        <fullName evidence="3">Penicillin-binding protein activator LpoA</fullName>
    </submittedName>
</protein>
<accession>A0A2H9T7Y0</accession>
<gene>
    <name evidence="3" type="primary">lpoA</name>
    <name evidence="3" type="ORF">CI610_01727</name>
</gene>
<dbReference type="PANTHER" id="PTHR38038:SF1">
    <property type="entry name" value="PENICILLIN-BINDING PROTEIN ACTIVATOR LPOA"/>
    <property type="match status" value="1"/>
</dbReference>
<dbReference type="CDD" id="cd06339">
    <property type="entry name" value="PBP1_YraM_LppC_lipoprotein-like"/>
    <property type="match status" value="1"/>
</dbReference>
<evidence type="ECO:0000313" key="3">
    <source>
        <dbReference type="EMBL" id="PJE79314.1"/>
    </source>
</evidence>
<dbReference type="Gene3D" id="3.40.50.2300">
    <property type="match status" value="2"/>
</dbReference>
<dbReference type="GO" id="GO:0030234">
    <property type="term" value="F:enzyme regulator activity"/>
    <property type="evidence" value="ECO:0007669"/>
    <property type="project" value="TreeGrafter"/>
</dbReference>
<organism evidence="3">
    <name type="scientific">invertebrate metagenome</name>
    <dbReference type="NCBI Taxonomy" id="1711999"/>
    <lineage>
        <taxon>unclassified sequences</taxon>
        <taxon>metagenomes</taxon>
        <taxon>organismal metagenomes</taxon>
    </lineage>
</organism>
<evidence type="ECO:0000256" key="1">
    <source>
        <dbReference type="ARBA" id="ARBA00023136"/>
    </source>
</evidence>
<reference evidence="3" key="1">
    <citation type="journal article" date="2017" name="Appl. Environ. Microbiol.">
        <title>Molecular characterization of an Endozoicomonas-like organism causing infection in king scallop Pecten maximus L.</title>
        <authorList>
            <person name="Cano I."/>
            <person name="van Aerle R."/>
            <person name="Ross S."/>
            <person name="Verner-Jeffreys D.W."/>
            <person name="Paley R.K."/>
            <person name="Rimmer G."/>
            <person name="Ryder D."/>
            <person name="Hooper P."/>
            <person name="Stone D."/>
            <person name="Feist S.W."/>
        </authorList>
    </citation>
    <scope>NUCLEOTIDE SEQUENCE</scope>
</reference>
<keyword evidence="2" id="KW-1133">Transmembrane helix</keyword>
<dbReference type="GO" id="GO:0009252">
    <property type="term" value="P:peptidoglycan biosynthetic process"/>
    <property type="evidence" value="ECO:0007669"/>
    <property type="project" value="TreeGrafter"/>
</dbReference>
<dbReference type="PANTHER" id="PTHR38038">
    <property type="entry name" value="PENICILLIN-BINDING PROTEIN ACTIVATOR LPOA"/>
    <property type="match status" value="1"/>
</dbReference>
<dbReference type="InterPro" id="IPR028082">
    <property type="entry name" value="Peripla_BP_I"/>
</dbReference>
<dbReference type="GO" id="GO:0031241">
    <property type="term" value="C:periplasmic side of cell outer membrane"/>
    <property type="evidence" value="ECO:0007669"/>
    <property type="project" value="TreeGrafter"/>
</dbReference>
<proteinExistence type="predicted"/>
<dbReference type="EMBL" id="NSIT01000078">
    <property type="protein sequence ID" value="PJE79314.1"/>
    <property type="molecule type" value="Genomic_DNA"/>
</dbReference>
<dbReference type="AlphaFoldDB" id="A0A2H9T7Y0"/>
<comment type="caution">
    <text evidence="3">The sequence shown here is derived from an EMBL/GenBank/DDBJ whole genome shotgun (WGS) entry which is preliminary data.</text>
</comment>
<dbReference type="InterPro" id="IPR007443">
    <property type="entry name" value="LpoA"/>
</dbReference>
<keyword evidence="2" id="KW-0812">Transmembrane</keyword>
<feature type="transmembrane region" description="Helical" evidence="2">
    <location>
        <begin position="36"/>
        <end position="56"/>
    </location>
</feature>
<evidence type="ECO:0000256" key="2">
    <source>
        <dbReference type="SAM" id="Phobius"/>
    </source>
</evidence>
<dbReference type="SUPFAM" id="SSF53822">
    <property type="entry name" value="Periplasmic binding protein-like I"/>
    <property type="match status" value="1"/>
</dbReference>
<dbReference type="Pfam" id="PF04348">
    <property type="entry name" value="LppC"/>
    <property type="match status" value="1"/>
</dbReference>
<sequence length="645" mass="72682">MTTDKEKLQQTSARVTHGFQPINRLPAPFMMRDRNLFSPSLALLLILFIISGCSLNKPKYGTGVSRETQSVAQSADKLLAQAKQQSFPRNIELIIQAAGQLQAIDTDRAKTILDSIKYDELSPKLQASLALQQAYIADKKGHSQDVFSWLEQPVIMESNDTSILRSTHIMKAKAYNRFGEYTASLDEWIDALPMMSSGQKEQYSPILWNTLLHVPENRLQALSKIYTDNDISGWMELALIYQPGTRLTDQLNRLIQWKQQWSNHLANRYLPENLEALQKRSHKPIQKIAILLPTSGHLEKVGKSVQRGFLAAYYRDRRAYEDKPELLFLNSDGDTIENLLQQAYNSGAELIIGPLEKGKVEQLPQNGSPIPILALNYSDSNDSSIPIENLYQFGLSAEDEARIVAERAWLDGYKNALILSPDNNRGEKIQKVFRDTWQQQGGTVVLNKEYDTATQFSPLLGKLLNLPNSQQRAKKLSQLLNQSLGFEPRRRQDIDVIFVAASPKDARQIKPALAYQFAGNIPVYATSNTYSGKTNRTQDRDLEGIRIPVMPWFGMSSTEQQQLKNAIQATWPLSKGSYGTLYALGADTYILHTHLQQLISLPGSSVQGLTGALHISPNGRVSRKLRWYVFRYGKLASLPLSSTRY</sequence>
<keyword evidence="1 2" id="KW-0472">Membrane</keyword>
<dbReference type="Gene3D" id="1.25.40.650">
    <property type="match status" value="1"/>
</dbReference>
<name>A0A2H9T7Y0_9ZZZZ</name>